<evidence type="ECO:0000313" key="1">
    <source>
        <dbReference type="Proteomes" id="UP000887580"/>
    </source>
</evidence>
<dbReference type="Proteomes" id="UP000887580">
    <property type="component" value="Unplaced"/>
</dbReference>
<proteinExistence type="predicted"/>
<reference evidence="2" key="1">
    <citation type="submission" date="2022-11" db="UniProtKB">
        <authorList>
            <consortium name="WormBaseParasite"/>
        </authorList>
    </citation>
    <scope>IDENTIFICATION</scope>
</reference>
<protein>
    <submittedName>
        <fullName evidence="2">Uncharacterized protein</fullName>
    </submittedName>
</protein>
<dbReference type="WBParaSite" id="PS1159_v2.g19732.t1">
    <property type="protein sequence ID" value="PS1159_v2.g19732.t1"/>
    <property type="gene ID" value="PS1159_v2.g19732"/>
</dbReference>
<accession>A0AC35FPU9</accession>
<sequence length="141" mass="16280">MASEKSRKESVDFAKKPAFGGAQHPFDRLRGFKRVDRYLQTSDTGFTRLEITENDYRTLCRNSSRVVITESDELPQNVRRIKIFLRKKVENNNDDQNMNQKSLPSSTTKENSAPPTFIAPLTPRPQKVQKTFNLKEDTTDE</sequence>
<organism evidence="1 2">
    <name type="scientific">Panagrolaimus sp. PS1159</name>
    <dbReference type="NCBI Taxonomy" id="55785"/>
    <lineage>
        <taxon>Eukaryota</taxon>
        <taxon>Metazoa</taxon>
        <taxon>Ecdysozoa</taxon>
        <taxon>Nematoda</taxon>
        <taxon>Chromadorea</taxon>
        <taxon>Rhabditida</taxon>
        <taxon>Tylenchina</taxon>
        <taxon>Panagrolaimomorpha</taxon>
        <taxon>Panagrolaimoidea</taxon>
        <taxon>Panagrolaimidae</taxon>
        <taxon>Panagrolaimus</taxon>
    </lineage>
</organism>
<evidence type="ECO:0000313" key="2">
    <source>
        <dbReference type="WBParaSite" id="PS1159_v2.g19732.t1"/>
    </source>
</evidence>
<name>A0AC35FPU9_9BILA</name>